<keyword evidence="2 7" id="KW-0645">Protease</keyword>
<dbReference type="Proteomes" id="UP001153069">
    <property type="component" value="Unassembled WGS sequence"/>
</dbReference>
<keyword evidence="4 7" id="KW-0064">Aspartyl protease</keyword>
<dbReference type="PRINTS" id="PR00792">
    <property type="entry name" value="PEPSIN"/>
</dbReference>
<proteinExistence type="inferred from homology"/>
<name>A0A9N8H8B4_9STRA</name>
<evidence type="ECO:0000256" key="2">
    <source>
        <dbReference type="ARBA" id="ARBA00022670"/>
    </source>
</evidence>
<organism evidence="11 12">
    <name type="scientific">Seminavis robusta</name>
    <dbReference type="NCBI Taxonomy" id="568900"/>
    <lineage>
        <taxon>Eukaryota</taxon>
        <taxon>Sar</taxon>
        <taxon>Stramenopiles</taxon>
        <taxon>Ochrophyta</taxon>
        <taxon>Bacillariophyta</taxon>
        <taxon>Bacillariophyceae</taxon>
        <taxon>Bacillariophycidae</taxon>
        <taxon>Naviculales</taxon>
        <taxon>Naviculaceae</taxon>
        <taxon>Seminavis</taxon>
    </lineage>
</organism>
<dbReference type="SUPFAM" id="SSF50630">
    <property type="entry name" value="Acid proteases"/>
    <property type="match status" value="1"/>
</dbReference>
<keyword evidence="6" id="KW-0865">Zymogen</keyword>
<dbReference type="InterPro" id="IPR001461">
    <property type="entry name" value="Aspartic_peptidase_A1"/>
</dbReference>
<gene>
    <name evidence="11" type="ORF">SEMRO_87_G045980.1</name>
</gene>
<dbReference type="InterPro" id="IPR033121">
    <property type="entry name" value="PEPTIDASE_A1"/>
</dbReference>
<dbReference type="InterPro" id="IPR034164">
    <property type="entry name" value="Pepsin-like_dom"/>
</dbReference>
<evidence type="ECO:0000256" key="7">
    <source>
        <dbReference type="RuleBase" id="RU000454"/>
    </source>
</evidence>
<keyword evidence="5 7" id="KW-0378">Hydrolase</keyword>
<evidence type="ECO:0000256" key="9">
    <source>
        <dbReference type="SAM" id="SignalP"/>
    </source>
</evidence>
<dbReference type="PROSITE" id="PS51767">
    <property type="entry name" value="PEPTIDASE_A1"/>
    <property type="match status" value="1"/>
</dbReference>
<dbReference type="PANTHER" id="PTHR47965:SF12">
    <property type="entry name" value="ASPARTIC PROTEINASE 3-RELATED"/>
    <property type="match status" value="1"/>
</dbReference>
<evidence type="ECO:0000256" key="1">
    <source>
        <dbReference type="ARBA" id="ARBA00007447"/>
    </source>
</evidence>
<dbReference type="AlphaFoldDB" id="A0A9N8H8B4"/>
<dbReference type="InterPro" id="IPR001969">
    <property type="entry name" value="Aspartic_peptidase_AS"/>
</dbReference>
<dbReference type="Gene3D" id="2.40.70.10">
    <property type="entry name" value="Acid Proteases"/>
    <property type="match status" value="2"/>
</dbReference>
<keyword evidence="12" id="KW-1185">Reference proteome</keyword>
<protein>
    <submittedName>
        <fullName evidence="11">Aspartic</fullName>
    </submittedName>
</protein>
<comment type="similarity">
    <text evidence="1 7">Belongs to the peptidase A1 family.</text>
</comment>
<reference evidence="11" key="1">
    <citation type="submission" date="2020-06" db="EMBL/GenBank/DDBJ databases">
        <authorList>
            <consortium name="Plant Systems Biology data submission"/>
        </authorList>
    </citation>
    <scope>NUCLEOTIDE SEQUENCE</scope>
    <source>
        <strain evidence="11">D6</strain>
    </source>
</reference>
<dbReference type="GO" id="GO:0004190">
    <property type="term" value="F:aspartic-type endopeptidase activity"/>
    <property type="evidence" value="ECO:0007669"/>
    <property type="project" value="UniProtKB-KW"/>
</dbReference>
<evidence type="ECO:0000259" key="10">
    <source>
        <dbReference type="PROSITE" id="PS51767"/>
    </source>
</evidence>
<sequence length="494" mass="55268">MTASFSFLGLITLSLVTLMVESSLVNAKETPTTENSNNNRKLVRFPLLPGDSAEAKRRRRTRRTQRQLRHHNLRRVEEEASSKEEEPEENPLELNIDALYEGYGVHYVDLWVGQPTPQRVTTIVDTGSSVTGFPCTGCQHCGGRSSWDAYEAIDQVYTGGNHALADEIRVKEVSFPLHFGCQDSVTGLFETQLADGIMGLYNSKPSFWYQMYQEKKIENKAFSLCFSDPGHVDRQGTPAGAMVLGGSDTRLHQTPMVYAQQLAKEGKFTLHLEKVFLLAPGTGESTEIQSDQWNKVQIFEEDLNNGGNIILDSGTTATYLTKQLLRHFVEVFNSIVPESVMVFDPDQHRYELTQNQIDQFLPTIVLQIKGWRPQQGDNDNQQQADIIPGTSTQLPGTVGTDLDPKRAGKSILVPMPPSSYLSRRDDDIDPQKEPEEVCQYKFSFFFNKRRGKGGVLGANFMRGLDVLFDIDNSRIGFAASDCEFSTLASDEESG</sequence>
<feature type="domain" description="Peptidase A1" evidence="10">
    <location>
        <begin position="106"/>
        <end position="478"/>
    </location>
</feature>
<evidence type="ECO:0000313" key="11">
    <source>
        <dbReference type="EMBL" id="CAB9500578.1"/>
    </source>
</evidence>
<feature type="signal peptide" evidence="9">
    <location>
        <begin position="1"/>
        <end position="27"/>
    </location>
</feature>
<dbReference type="InterPro" id="IPR021109">
    <property type="entry name" value="Peptidase_aspartic_dom_sf"/>
</dbReference>
<evidence type="ECO:0000256" key="5">
    <source>
        <dbReference type="ARBA" id="ARBA00022801"/>
    </source>
</evidence>
<dbReference type="OrthoDB" id="2747330at2759"/>
<evidence type="ECO:0000256" key="6">
    <source>
        <dbReference type="ARBA" id="ARBA00023145"/>
    </source>
</evidence>
<evidence type="ECO:0000256" key="3">
    <source>
        <dbReference type="ARBA" id="ARBA00022729"/>
    </source>
</evidence>
<evidence type="ECO:0000256" key="8">
    <source>
        <dbReference type="SAM" id="MobiDB-lite"/>
    </source>
</evidence>
<feature type="region of interest" description="Disordered" evidence="8">
    <location>
        <begin position="72"/>
        <end position="91"/>
    </location>
</feature>
<dbReference type="Pfam" id="PF00026">
    <property type="entry name" value="Asp"/>
    <property type="match status" value="1"/>
</dbReference>
<dbReference type="CDD" id="cd05471">
    <property type="entry name" value="pepsin_like"/>
    <property type="match status" value="1"/>
</dbReference>
<comment type="caution">
    <text evidence="11">The sequence shown here is derived from an EMBL/GenBank/DDBJ whole genome shotgun (WGS) entry which is preliminary data.</text>
</comment>
<accession>A0A9N8H8B4</accession>
<feature type="region of interest" description="Disordered" evidence="8">
    <location>
        <begin position="405"/>
        <end position="430"/>
    </location>
</feature>
<feature type="compositionally biased region" description="Basic and acidic residues" evidence="8">
    <location>
        <begin position="74"/>
        <end position="84"/>
    </location>
</feature>
<evidence type="ECO:0000256" key="4">
    <source>
        <dbReference type="ARBA" id="ARBA00022750"/>
    </source>
</evidence>
<evidence type="ECO:0000313" key="12">
    <source>
        <dbReference type="Proteomes" id="UP001153069"/>
    </source>
</evidence>
<dbReference type="PROSITE" id="PS00141">
    <property type="entry name" value="ASP_PROTEASE"/>
    <property type="match status" value="1"/>
</dbReference>
<dbReference type="EMBL" id="CAICTM010000086">
    <property type="protein sequence ID" value="CAB9500578.1"/>
    <property type="molecule type" value="Genomic_DNA"/>
</dbReference>
<keyword evidence="3 9" id="KW-0732">Signal</keyword>
<dbReference type="PANTHER" id="PTHR47965">
    <property type="entry name" value="ASPARTYL PROTEASE-RELATED"/>
    <property type="match status" value="1"/>
</dbReference>
<feature type="chain" id="PRO_5040350750" evidence="9">
    <location>
        <begin position="28"/>
        <end position="494"/>
    </location>
</feature>
<dbReference type="GO" id="GO:0006508">
    <property type="term" value="P:proteolysis"/>
    <property type="evidence" value="ECO:0007669"/>
    <property type="project" value="UniProtKB-KW"/>
</dbReference>